<reference evidence="1" key="1">
    <citation type="submission" date="2021-10" db="EMBL/GenBank/DDBJ databases">
        <title>The diversity and Nitrogen Metabolism of Culturable Nitrate-Utilizing Bacteria Within the Oxygen Minimum Zone of the Changjiang (Yangtze River)Estuary.</title>
        <authorList>
            <person name="Zhang D."/>
            <person name="Zheng J."/>
            <person name="Liu S."/>
            <person name="He W."/>
        </authorList>
    </citation>
    <scope>NUCLEOTIDE SEQUENCE</scope>
    <source>
        <strain evidence="1">FXH-223</strain>
    </source>
</reference>
<dbReference type="EMBL" id="JAJGNA010000064">
    <property type="protein sequence ID" value="MCC4310647.1"/>
    <property type="molecule type" value="Genomic_DNA"/>
</dbReference>
<dbReference type="Proteomes" id="UP001108027">
    <property type="component" value="Unassembled WGS sequence"/>
</dbReference>
<evidence type="ECO:0000313" key="1">
    <source>
        <dbReference type="EMBL" id="MCC4310647.1"/>
    </source>
</evidence>
<gene>
    <name evidence="1" type="ORF">LL252_18960</name>
</gene>
<sequence length="266" mass="30423">MDGPGEHLDQSISEVDRLRKNLKRSTSKQVKSREEKNISKSTALAWFNGHLNHIRRVVGDEDCQSINWYYHELLSYADKDTTRLKYDSCLKELRKCLSSLRKTVVDAGIPSLNPSSSDTPPEFSTLIGDVKMQGILSERWKECVICIDGGAYLSATVMMGGLLETMLLARFNQEPNKERVFSSSQAPIDKKTGKAMPLNSWTLKNYLNVAHELKWISRSTKDVGEVLRDYRNYVHPYKQASHGVRLDNNDARIFWELTKEIARQLL</sequence>
<keyword evidence="2" id="KW-1185">Reference proteome</keyword>
<organism evidence="1 2">
    <name type="scientific">Alloalcanivorax marinus</name>
    <dbReference type="NCBI Taxonomy" id="1177169"/>
    <lineage>
        <taxon>Bacteria</taxon>
        <taxon>Pseudomonadati</taxon>
        <taxon>Pseudomonadota</taxon>
        <taxon>Gammaproteobacteria</taxon>
        <taxon>Oceanospirillales</taxon>
        <taxon>Alcanivoracaceae</taxon>
        <taxon>Alloalcanivorax</taxon>
    </lineage>
</organism>
<accession>A0A9Q3UPA4</accession>
<proteinExistence type="predicted"/>
<dbReference type="RefSeq" id="WP_228235366.1">
    <property type="nucleotide sequence ID" value="NZ_JAJGNA010000064.1"/>
</dbReference>
<dbReference type="AlphaFoldDB" id="A0A9Q3UPA4"/>
<protein>
    <submittedName>
        <fullName evidence="1">Uncharacterized protein</fullName>
    </submittedName>
</protein>
<name>A0A9Q3UPA4_9GAMM</name>
<comment type="caution">
    <text evidence="1">The sequence shown here is derived from an EMBL/GenBank/DDBJ whole genome shotgun (WGS) entry which is preliminary data.</text>
</comment>
<evidence type="ECO:0000313" key="2">
    <source>
        <dbReference type="Proteomes" id="UP001108027"/>
    </source>
</evidence>